<dbReference type="InterPro" id="IPR031919">
    <property type="entry name" value="Fucosidase_C"/>
</dbReference>
<evidence type="ECO:0000256" key="4">
    <source>
        <dbReference type="ARBA" id="ARBA00022729"/>
    </source>
</evidence>
<dbReference type="KEGG" id="vpy:HZI73_20055"/>
<feature type="domain" description="Alpha-L-fucosidase C-terminal" evidence="8">
    <location>
        <begin position="404"/>
        <end position="479"/>
    </location>
</feature>
<evidence type="ECO:0000256" key="3">
    <source>
        <dbReference type="ARBA" id="ARBA00012662"/>
    </source>
</evidence>
<evidence type="ECO:0000259" key="8">
    <source>
        <dbReference type="Pfam" id="PF16757"/>
    </source>
</evidence>
<organism evidence="9 10">
    <name type="scientific">Vallitalea pronyensis</name>
    <dbReference type="NCBI Taxonomy" id="1348613"/>
    <lineage>
        <taxon>Bacteria</taxon>
        <taxon>Bacillati</taxon>
        <taxon>Bacillota</taxon>
        <taxon>Clostridia</taxon>
        <taxon>Lachnospirales</taxon>
        <taxon>Vallitaleaceae</taxon>
        <taxon>Vallitalea</taxon>
    </lineage>
</organism>
<dbReference type="EMBL" id="CP058649">
    <property type="protein sequence ID" value="QUI24451.1"/>
    <property type="molecule type" value="Genomic_DNA"/>
</dbReference>
<feature type="domain" description="Glycoside hydrolase family 29 N-terminal" evidence="7">
    <location>
        <begin position="4"/>
        <end position="368"/>
    </location>
</feature>
<evidence type="ECO:0000313" key="9">
    <source>
        <dbReference type="EMBL" id="QUI24451.1"/>
    </source>
</evidence>
<sequence length="516" mass="59819">MNKDPMQYNEDWQSLKQHKTPEWMMDGKFGIYTHWTPVTVATKDNHGDWYGYTMYMDKHTLGWNGEIVQNKPHAAYKYHVEKYGSPDKFGYKDLIKLFQPKKFDAQEWADIFEKAGAKFAGPVAVHHDNFSMWDSKITRWNIKENSGFDALGELEKAIKGRGMKLITTFHHSYSWNFFIEAYKFDAKDPQYADLYCVPHERIEPPSEEFEDIWYEKLNEVMVNYQPDLIWFDMGFENISDTSRKKFMARYFNLSNDWQKDVGVCYKIKSNPPLPPETGILDFELGRSDQLLDNFWVTDTSFGPWFYQDQMKDGTGLKTANDIITMLIDIISKNGSLLLNVPPNENGEIIPYLKDTLTDIGNWLRKNGEAVYNTRPWKIYGEGPTKLDKPFGGFNETKGFKYSPEDIRYTRSKNNKTLYATVLAWPGENKQVTLNAFSKGMISPSITVERISIIGYDDDISWTQNDNGLIITLPDTKVDDTFVIKIETKNDVMAIDVTDDFVSEHPNNKKSDSNFMA</sequence>
<dbReference type="InterPro" id="IPR057739">
    <property type="entry name" value="Glyco_hydro_29_N"/>
</dbReference>
<dbReference type="PANTHER" id="PTHR10030:SF37">
    <property type="entry name" value="ALPHA-L-FUCOSIDASE-RELATED"/>
    <property type="match status" value="1"/>
</dbReference>
<dbReference type="GO" id="GO:0005764">
    <property type="term" value="C:lysosome"/>
    <property type="evidence" value="ECO:0007669"/>
    <property type="project" value="TreeGrafter"/>
</dbReference>
<keyword evidence="4" id="KW-0732">Signal</keyword>
<dbReference type="SUPFAM" id="SSF51445">
    <property type="entry name" value="(Trans)glycosidases"/>
    <property type="match status" value="1"/>
</dbReference>
<dbReference type="GO" id="GO:0006004">
    <property type="term" value="P:fucose metabolic process"/>
    <property type="evidence" value="ECO:0007669"/>
    <property type="project" value="InterPro"/>
</dbReference>
<evidence type="ECO:0000256" key="2">
    <source>
        <dbReference type="ARBA" id="ARBA00007951"/>
    </source>
</evidence>
<dbReference type="PRINTS" id="PR00741">
    <property type="entry name" value="GLHYDRLASE29"/>
</dbReference>
<dbReference type="Gene3D" id="2.60.40.1180">
    <property type="entry name" value="Golgi alpha-mannosidase II"/>
    <property type="match status" value="1"/>
</dbReference>
<dbReference type="InterPro" id="IPR017853">
    <property type="entry name" value="GH"/>
</dbReference>
<comment type="function">
    <text evidence="1">Alpha-L-fucosidase is responsible for hydrolyzing the alpha-1,6-linked fucose joined to the reducing-end N-acetylglucosamine of the carbohydrate moieties of glycoproteins.</text>
</comment>
<dbReference type="InterPro" id="IPR000933">
    <property type="entry name" value="Glyco_hydro_29"/>
</dbReference>
<keyword evidence="5" id="KW-0378">Hydrolase</keyword>
<dbReference type="InterPro" id="IPR013780">
    <property type="entry name" value="Glyco_hydro_b"/>
</dbReference>
<accession>A0A8J8MMW1</accession>
<gene>
    <name evidence="9" type="ORF">HZI73_20055</name>
</gene>
<reference evidence="9" key="1">
    <citation type="submission" date="2020-07" db="EMBL/GenBank/DDBJ databases">
        <title>Vallitalea pronyensis genome.</title>
        <authorList>
            <person name="Postec A."/>
        </authorList>
    </citation>
    <scope>NUCLEOTIDE SEQUENCE</scope>
    <source>
        <strain evidence="9">FatNI3</strain>
    </source>
</reference>
<dbReference type="SMART" id="SM00812">
    <property type="entry name" value="Alpha_L_fucos"/>
    <property type="match status" value="1"/>
</dbReference>
<dbReference type="GO" id="GO:0004560">
    <property type="term" value="F:alpha-L-fucosidase activity"/>
    <property type="evidence" value="ECO:0007669"/>
    <property type="project" value="InterPro"/>
</dbReference>
<evidence type="ECO:0000313" key="10">
    <source>
        <dbReference type="Proteomes" id="UP000683246"/>
    </source>
</evidence>
<name>A0A8J8MMW1_9FIRM</name>
<dbReference type="Proteomes" id="UP000683246">
    <property type="component" value="Chromosome"/>
</dbReference>
<dbReference type="Pfam" id="PF01120">
    <property type="entry name" value="Alpha_L_fucos"/>
    <property type="match status" value="1"/>
</dbReference>
<proteinExistence type="inferred from homology"/>
<dbReference type="PANTHER" id="PTHR10030">
    <property type="entry name" value="ALPHA-L-FUCOSIDASE"/>
    <property type="match status" value="1"/>
</dbReference>
<comment type="similarity">
    <text evidence="2">Belongs to the glycosyl hydrolase 29 family.</text>
</comment>
<dbReference type="InterPro" id="IPR016286">
    <property type="entry name" value="FUC_metazoa-typ"/>
</dbReference>
<evidence type="ECO:0000259" key="7">
    <source>
        <dbReference type="Pfam" id="PF01120"/>
    </source>
</evidence>
<dbReference type="RefSeq" id="WP_212695145.1">
    <property type="nucleotide sequence ID" value="NZ_CP058649.1"/>
</dbReference>
<protein>
    <recommendedName>
        <fullName evidence="3">alpha-L-fucosidase</fullName>
        <ecNumber evidence="3">3.2.1.51</ecNumber>
    </recommendedName>
</protein>
<evidence type="ECO:0000256" key="5">
    <source>
        <dbReference type="ARBA" id="ARBA00022801"/>
    </source>
</evidence>
<keyword evidence="10" id="KW-1185">Reference proteome</keyword>
<dbReference type="AlphaFoldDB" id="A0A8J8MMW1"/>
<dbReference type="Gene3D" id="3.20.20.80">
    <property type="entry name" value="Glycosidases"/>
    <property type="match status" value="1"/>
</dbReference>
<dbReference type="EC" id="3.2.1.51" evidence="3"/>
<dbReference type="GO" id="GO:0016139">
    <property type="term" value="P:glycoside catabolic process"/>
    <property type="evidence" value="ECO:0007669"/>
    <property type="project" value="TreeGrafter"/>
</dbReference>
<evidence type="ECO:0000256" key="1">
    <source>
        <dbReference type="ARBA" id="ARBA00004071"/>
    </source>
</evidence>
<keyword evidence="6" id="KW-0326">Glycosidase</keyword>
<evidence type="ECO:0000256" key="6">
    <source>
        <dbReference type="ARBA" id="ARBA00023295"/>
    </source>
</evidence>
<dbReference type="PIRSF" id="PIRSF001092">
    <property type="entry name" value="Alpha-L-fucosidase"/>
    <property type="match status" value="1"/>
</dbReference>
<dbReference type="Pfam" id="PF16757">
    <property type="entry name" value="Fucosidase_C"/>
    <property type="match status" value="1"/>
</dbReference>